<dbReference type="Gene3D" id="3.40.50.12780">
    <property type="entry name" value="N-terminal domain of ligase-like"/>
    <property type="match status" value="1"/>
</dbReference>
<dbReference type="InterPro" id="IPR042099">
    <property type="entry name" value="ANL_N_sf"/>
</dbReference>
<dbReference type="InterPro" id="IPR050237">
    <property type="entry name" value="ATP-dep_AMP-bd_enzyme"/>
</dbReference>
<dbReference type="GO" id="GO:0016878">
    <property type="term" value="F:acid-thiol ligase activity"/>
    <property type="evidence" value="ECO:0007669"/>
    <property type="project" value="UniProtKB-ARBA"/>
</dbReference>
<proteinExistence type="predicted"/>
<dbReference type="InterPro" id="IPR045851">
    <property type="entry name" value="AMP-bd_C_sf"/>
</dbReference>
<reference evidence="3 4" key="1">
    <citation type="submission" date="2014-04" db="EMBL/GenBank/DDBJ databases">
        <title>Genome assembly of Hyalangium minutum DSM 14724.</title>
        <authorList>
            <person name="Sharma G."/>
            <person name="Subramanian S."/>
        </authorList>
    </citation>
    <scope>NUCLEOTIDE SEQUENCE [LARGE SCALE GENOMIC DNA]</scope>
    <source>
        <strain evidence="3 4">DSM 14724</strain>
    </source>
</reference>
<keyword evidence="3" id="KW-0436">Ligase</keyword>
<dbReference type="Pfam" id="PF00501">
    <property type="entry name" value="AMP-binding"/>
    <property type="match status" value="1"/>
</dbReference>
<dbReference type="PANTHER" id="PTHR43767">
    <property type="entry name" value="LONG-CHAIN-FATTY-ACID--COA LIGASE"/>
    <property type="match status" value="1"/>
</dbReference>
<dbReference type="Pfam" id="PF13193">
    <property type="entry name" value="AMP-binding_C"/>
    <property type="match status" value="1"/>
</dbReference>
<dbReference type="Gene3D" id="3.30.300.30">
    <property type="match status" value="1"/>
</dbReference>
<dbReference type="EMBL" id="JMCB01000006">
    <property type="protein sequence ID" value="KFE68327.1"/>
    <property type="molecule type" value="Genomic_DNA"/>
</dbReference>
<evidence type="ECO:0000313" key="4">
    <source>
        <dbReference type="Proteomes" id="UP000028725"/>
    </source>
</evidence>
<evidence type="ECO:0000259" key="2">
    <source>
        <dbReference type="Pfam" id="PF13193"/>
    </source>
</evidence>
<keyword evidence="4" id="KW-1185">Reference proteome</keyword>
<dbReference type="Proteomes" id="UP000028725">
    <property type="component" value="Unassembled WGS sequence"/>
</dbReference>
<dbReference type="OrthoDB" id="5483897at2"/>
<dbReference type="InterPro" id="IPR025110">
    <property type="entry name" value="AMP-bd_C"/>
</dbReference>
<dbReference type="PROSITE" id="PS00455">
    <property type="entry name" value="AMP_BINDING"/>
    <property type="match status" value="1"/>
</dbReference>
<accession>A0A085WKW4</accession>
<gene>
    <name evidence="3" type="ORF">DB31_7564</name>
</gene>
<organism evidence="3 4">
    <name type="scientific">Hyalangium minutum</name>
    <dbReference type="NCBI Taxonomy" id="394096"/>
    <lineage>
        <taxon>Bacteria</taxon>
        <taxon>Pseudomonadati</taxon>
        <taxon>Myxococcota</taxon>
        <taxon>Myxococcia</taxon>
        <taxon>Myxococcales</taxon>
        <taxon>Cystobacterineae</taxon>
        <taxon>Archangiaceae</taxon>
        <taxon>Hyalangium</taxon>
    </lineage>
</organism>
<comment type="caution">
    <text evidence="3">The sequence shown here is derived from an EMBL/GenBank/DDBJ whole genome shotgun (WGS) entry which is preliminary data.</text>
</comment>
<dbReference type="SUPFAM" id="SSF56801">
    <property type="entry name" value="Acetyl-CoA synthetase-like"/>
    <property type="match status" value="1"/>
</dbReference>
<feature type="domain" description="AMP-dependent synthetase/ligase" evidence="1">
    <location>
        <begin position="8"/>
        <end position="368"/>
    </location>
</feature>
<feature type="domain" description="AMP-binding enzyme C-terminal" evidence="2">
    <location>
        <begin position="419"/>
        <end position="494"/>
    </location>
</feature>
<dbReference type="InterPro" id="IPR000873">
    <property type="entry name" value="AMP-dep_synth/lig_dom"/>
</dbReference>
<name>A0A085WKW4_9BACT</name>
<dbReference type="RefSeq" id="WP_044189999.1">
    <property type="nucleotide sequence ID" value="NZ_JMCB01000006.1"/>
</dbReference>
<dbReference type="AlphaFoldDB" id="A0A085WKW4"/>
<protein>
    <submittedName>
        <fullName evidence="3">Long-chain-fatty-acid--CoA ligase</fullName>
    </submittedName>
</protein>
<evidence type="ECO:0000259" key="1">
    <source>
        <dbReference type="Pfam" id="PF00501"/>
    </source>
</evidence>
<evidence type="ECO:0000313" key="3">
    <source>
        <dbReference type="EMBL" id="KFE68327.1"/>
    </source>
</evidence>
<dbReference type="PATRIC" id="fig|394096.3.peg.3604"/>
<dbReference type="InterPro" id="IPR020845">
    <property type="entry name" value="AMP-binding_CS"/>
</dbReference>
<dbReference type="STRING" id="394096.DB31_7564"/>
<dbReference type="PANTHER" id="PTHR43767:SF1">
    <property type="entry name" value="NONRIBOSOMAL PEPTIDE SYNTHASE PES1 (EUROFUNG)-RELATED"/>
    <property type="match status" value="1"/>
</dbReference>
<sequence>MHIGSLLSRHARTRPDHLAVVFQDQRLTWRQLHQRVNRLANALLGIGIQKGDKIATLLPNTLELLDIYWAAARIGAVVVPLSPLLRGRGITSLLNDSDTDLVFTHRAFVEHLDPVRAELPAMKPDRYVLVDAQGVPGYRSYGELTTGASDREPPYIPLSGEDPYNIIYSSGTTGLPKGIVHTHAIRAAYCTIFASEWRMTPESVVMHAGSIVFNGSFLTLMPWMYLGATYVLLDHFDPELALRAFQQERVTHTYMVPSQIIAMMGLPGFTAQNLPALQMLGTVGAPFHKEHREALTRRVPGVFTELYGLTEGFMTVLDKEQYARKPTSVGAPPAFFEMRIVGENGKDLPPGEVGEIVGRGPMLMPGYYKRPDLTAQAIVDGWLHTGDMGYADEDGFLYLVDRMKDLIISGGVNVYPRDIEEIIVQHPAVKEAAVFGVPDEKWGETPLATVLLRQPGAVTAEELRQWVNSRVEARYQQVREVVIRDEFPRNTAGKTLKRVMRDEYWKSRGEKI</sequence>